<evidence type="ECO:0000313" key="2">
    <source>
        <dbReference type="EMBL" id="KAG6949348.1"/>
    </source>
</evidence>
<dbReference type="AlphaFoldDB" id="A0A329RIH4"/>
<gene>
    <name evidence="2" type="ORF">JG687_00014922</name>
    <name evidence="3" type="ORF">PC110_g19353</name>
</gene>
<organism evidence="3 4">
    <name type="scientific">Phytophthora cactorum</name>
    <dbReference type="NCBI Taxonomy" id="29920"/>
    <lineage>
        <taxon>Eukaryota</taxon>
        <taxon>Sar</taxon>
        <taxon>Stramenopiles</taxon>
        <taxon>Oomycota</taxon>
        <taxon>Peronosporomycetes</taxon>
        <taxon>Peronosporales</taxon>
        <taxon>Peronosporaceae</taxon>
        <taxon>Phytophthora</taxon>
    </lineage>
</organism>
<sequence length="146" mass="16457">MHRVVPPLKTIGQHARMMRSCNHIVWVKMCDASFPESMEIDHCAEPPSAFNQLSKTNLQPVGIHFRKTWKKGVRSRQKTIGNCTNVQRENVLIHSVSGKLTIKPTSQKDVTKFGSRRASPENVDTRSGALPDARRMWTADPCQHVG</sequence>
<evidence type="ECO:0000313" key="4">
    <source>
        <dbReference type="Proteomes" id="UP000251314"/>
    </source>
</evidence>
<reference evidence="2" key="2">
    <citation type="submission" date="2021-01" db="EMBL/GenBank/DDBJ databases">
        <title>Phytophthora aleatoria, a newly-described species from Pinus radiata is distinct from Phytophthora cactorum isolates based on comparative genomics.</title>
        <authorList>
            <person name="Mcdougal R."/>
            <person name="Panda P."/>
            <person name="Williams N."/>
            <person name="Studholme D.J."/>
        </authorList>
    </citation>
    <scope>NUCLEOTIDE SEQUENCE</scope>
    <source>
        <strain evidence="2">NZFS 3830</strain>
    </source>
</reference>
<name>A0A329RIH4_9STRA</name>
<dbReference type="EMBL" id="JAENGZ010001261">
    <property type="protein sequence ID" value="KAG6949348.1"/>
    <property type="molecule type" value="Genomic_DNA"/>
</dbReference>
<reference evidence="3 4" key="1">
    <citation type="submission" date="2018-01" db="EMBL/GenBank/DDBJ databases">
        <title>Draft genome of the strawberry crown rot pathogen Phytophthora cactorum.</title>
        <authorList>
            <person name="Armitage A.D."/>
            <person name="Lysoe E."/>
            <person name="Nellist C.F."/>
            <person name="Harrison R.J."/>
            <person name="Brurberg M.B."/>
        </authorList>
    </citation>
    <scope>NUCLEOTIDE SEQUENCE [LARGE SCALE GENOMIC DNA]</scope>
    <source>
        <strain evidence="3 4">10300</strain>
    </source>
</reference>
<dbReference type="OrthoDB" id="10268513at2759"/>
<dbReference type="EMBL" id="MJFZ01000917">
    <property type="protein sequence ID" value="RAW24220.1"/>
    <property type="molecule type" value="Genomic_DNA"/>
</dbReference>
<accession>A0A329RIH4</accession>
<feature type="region of interest" description="Disordered" evidence="1">
    <location>
        <begin position="111"/>
        <end position="146"/>
    </location>
</feature>
<dbReference type="VEuPathDB" id="FungiDB:PC110_g19353"/>
<dbReference type="Proteomes" id="UP000688947">
    <property type="component" value="Unassembled WGS sequence"/>
</dbReference>
<protein>
    <submittedName>
        <fullName evidence="3">Uncharacterized protein</fullName>
    </submittedName>
</protein>
<keyword evidence="4" id="KW-1185">Reference proteome</keyword>
<proteinExistence type="predicted"/>
<dbReference type="Proteomes" id="UP000251314">
    <property type="component" value="Unassembled WGS sequence"/>
</dbReference>
<evidence type="ECO:0000313" key="3">
    <source>
        <dbReference type="EMBL" id="RAW24220.1"/>
    </source>
</evidence>
<evidence type="ECO:0000256" key="1">
    <source>
        <dbReference type="SAM" id="MobiDB-lite"/>
    </source>
</evidence>
<comment type="caution">
    <text evidence="3">The sequence shown here is derived from an EMBL/GenBank/DDBJ whole genome shotgun (WGS) entry which is preliminary data.</text>
</comment>